<reference evidence="2" key="1">
    <citation type="submission" date="2023-03" db="EMBL/GenBank/DDBJ databases">
        <title>Electrophorus voltai genome.</title>
        <authorList>
            <person name="Bian C."/>
        </authorList>
    </citation>
    <scope>NUCLEOTIDE SEQUENCE</scope>
    <source>
        <strain evidence="2">CB-2022</strain>
        <tissue evidence="2">Muscle</tissue>
    </source>
</reference>
<evidence type="ECO:0000313" key="3">
    <source>
        <dbReference type="Proteomes" id="UP001239994"/>
    </source>
</evidence>
<dbReference type="GO" id="GO:0000226">
    <property type="term" value="P:microtubule cytoskeleton organization"/>
    <property type="evidence" value="ECO:0007669"/>
    <property type="project" value="TreeGrafter"/>
</dbReference>
<protein>
    <submittedName>
        <fullName evidence="2">Uncharacterized protein</fullName>
    </submittedName>
</protein>
<dbReference type="GO" id="GO:0043296">
    <property type="term" value="C:apical junction complex"/>
    <property type="evidence" value="ECO:0007669"/>
    <property type="project" value="TreeGrafter"/>
</dbReference>
<proteinExistence type="predicted"/>
<dbReference type="EMBL" id="JAROKS010000022">
    <property type="protein sequence ID" value="KAK1788633.1"/>
    <property type="molecule type" value="Genomic_DNA"/>
</dbReference>
<sequence>MRPPKSERLSSEELGPTLGLKKSSSLESLQTAVSEAQRHDLLPFHRPRPHMVRGRGCNESFRAAIDKSYDGPPEDDDGEWRSPRPDGLFPSRWSSGGPVAGGRLRRGHLEFCVLERACRSVTDPNTAQQALTDEGSEMSSGRETPASGSSRQGTGDTDDSKKDRRKKDEKKKKKKDKLKSKAKDKEKKKAEEPTEEPYKKTKKRGFGLLRASERPTPTARANLCRGGGAGAGTCLPACPDPEGGATNCSACKENHMAESANRSVGVPAGSA</sequence>
<dbReference type="InterPro" id="IPR052213">
    <property type="entry name" value="PAR3"/>
</dbReference>
<feature type="compositionally biased region" description="Low complexity" evidence="1">
    <location>
        <begin position="18"/>
        <end position="29"/>
    </location>
</feature>
<feature type="compositionally biased region" description="Basic residues" evidence="1">
    <location>
        <begin position="163"/>
        <end position="178"/>
    </location>
</feature>
<dbReference type="GO" id="GO:0045197">
    <property type="term" value="P:establishment or maintenance of epithelial cell apical/basal polarity"/>
    <property type="evidence" value="ECO:0007669"/>
    <property type="project" value="TreeGrafter"/>
</dbReference>
<feature type="compositionally biased region" description="Polar residues" evidence="1">
    <location>
        <begin position="122"/>
        <end position="155"/>
    </location>
</feature>
<dbReference type="PANTHER" id="PTHR16484:SF4">
    <property type="entry name" value="PARTITIONING DEFECTIVE 3 HOMOLOG B"/>
    <property type="match status" value="1"/>
</dbReference>
<dbReference type="GO" id="GO:0008104">
    <property type="term" value="P:intracellular protein localization"/>
    <property type="evidence" value="ECO:0007669"/>
    <property type="project" value="TreeGrafter"/>
</dbReference>
<dbReference type="GO" id="GO:0030010">
    <property type="term" value="P:establishment of cell polarity"/>
    <property type="evidence" value="ECO:0007669"/>
    <property type="project" value="TreeGrafter"/>
</dbReference>
<dbReference type="GO" id="GO:0005912">
    <property type="term" value="C:adherens junction"/>
    <property type="evidence" value="ECO:0007669"/>
    <property type="project" value="TreeGrafter"/>
</dbReference>
<keyword evidence="3" id="KW-1185">Reference proteome</keyword>
<dbReference type="GO" id="GO:0016324">
    <property type="term" value="C:apical plasma membrane"/>
    <property type="evidence" value="ECO:0007669"/>
    <property type="project" value="TreeGrafter"/>
</dbReference>
<dbReference type="PANTHER" id="PTHR16484">
    <property type="entry name" value="PARTITIONING DEFECTIVE 3 RELATED"/>
    <property type="match status" value="1"/>
</dbReference>
<dbReference type="GO" id="GO:0035091">
    <property type="term" value="F:phosphatidylinositol binding"/>
    <property type="evidence" value="ECO:0007669"/>
    <property type="project" value="TreeGrafter"/>
</dbReference>
<accession>A0AAD8YZ97</accession>
<dbReference type="GO" id="GO:0051660">
    <property type="term" value="P:establishment of centrosome localization"/>
    <property type="evidence" value="ECO:0007669"/>
    <property type="project" value="TreeGrafter"/>
</dbReference>
<feature type="compositionally biased region" description="Basic and acidic residues" evidence="1">
    <location>
        <begin position="179"/>
        <end position="199"/>
    </location>
</feature>
<dbReference type="AlphaFoldDB" id="A0AAD8YZ97"/>
<name>A0AAD8YZ97_9TELE</name>
<feature type="compositionally biased region" description="Basic and acidic residues" evidence="1">
    <location>
        <begin position="1"/>
        <end position="11"/>
    </location>
</feature>
<dbReference type="GO" id="GO:0007155">
    <property type="term" value="P:cell adhesion"/>
    <property type="evidence" value="ECO:0007669"/>
    <property type="project" value="TreeGrafter"/>
</dbReference>
<evidence type="ECO:0000256" key="1">
    <source>
        <dbReference type="SAM" id="MobiDB-lite"/>
    </source>
</evidence>
<comment type="caution">
    <text evidence="2">The sequence shown here is derived from an EMBL/GenBank/DDBJ whole genome shotgun (WGS) entry which is preliminary data.</text>
</comment>
<organism evidence="2 3">
    <name type="scientific">Electrophorus voltai</name>
    <dbReference type="NCBI Taxonomy" id="2609070"/>
    <lineage>
        <taxon>Eukaryota</taxon>
        <taxon>Metazoa</taxon>
        <taxon>Chordata</taxon>
        <taxon>Craniata</taxon>
        <taxon>Vertebrata</taxon>
        <taxon>Euteleostomi</taxon>
        <taxon>Actinopterygii</taxon>
        <taxon>Neopterygii</taxon>
        <taxon>Teleostei</taxon>
        <taxon>Ostariophysi</taxon>
        <taxon>Gymnotiformes</taxon>
        <taxon>Gymnotoidei</taxon>
        <taxon>Gymnotidae</taxon>
        <taxon>Electrophorus</taxon>
    </lineage>
</organism>
<gene>
    <name evidence="2" type="ORF">P4O66_002454</name>
</gene>
<feature type="region of interest" description="Disordered" evidence="1">
    <location>
        <begin position="117"/>
        <end position="214"/>
    </location>
</feature>
<feature type="region of interest" description="Disordered" evidence="1">
    <location>
        <begin position="1"/>
        <end position="103"/>
    </location>
</feature>
<dbReference type="Proteomes" id="UP001239994">
    <property type="component" value="Unassembled WGS sequence"/>
</dbReference>
<dbReference type="GO" id="GO:0005938">
    <property type="term" value="C:cell cortex"/>
    <property type="evidence" value="ECO:0007669"/>
    <property type="project" value="TreeGrafter"/>
</dbReference>
<evidence type="ECO:0000313" key="2">
    <source>
        <dbReference type="EMBL" id="KAK1788633.1"/>
    </source>
</evidence>